<dbReference type="EnsemblMetazoa" id="CJA33378.1">
    <property type="protein sequence ID" value="CJA33378.1"/>
    <property type="gene ID" value="WBGene00209225"/>
</dbReference>
<accession>A0A8R1EG56</accession>
<dbReference type="AlphaFoldDB" id="A0A8R1EG56"/>
<dbReference type="GO" id="GO:0007032">
    <property type="term" value="P:endosome organization"/>
    <property type="evidence" value="ECO:0007669"/>
    <property type="project" value="InterPro"/>
</dbReference>
<protein>
    <recommendedName>
        <fullName evidence="1">DnaJ homologue subfamily C GRV2/DNAJC13 N-terminal domain-containing protein</fullName>
    </recommendedName>
</protein>
<dbReference type="Proteomes" id="UP000005237">
    <property type="component" value="Unassembled WGS sequence"/>
</dbReference>
<organism evidence="2 3">
    <name type="scientific">Caenorhabditis japonica</name>
    <dbReference type="NCBI Taxonomy" id="281687"/>
    <lineage>
        <taxon>Eukaryota</taxon>
        <taxon>Metazoa</taxon>
        <taxon>Ecdysozoa</taxon>
        <taxon>Nematoda</taxon>
        <taxon>Chromadorea</taxon>
        <taxon>Rhabditida</taxon>
        <taxon>Rhabditina</taxon>
        <taxon>Rhabditomorpha</taxon>
        <taxon>Rhabditoidea</taxon>
        <taxon>Rhabditidae</taxon>
        <taxon>Peloderinae</taxon>
        <taxon>Caenorhabditis</taxon>
    </lineage>
</organism>
<evidence type="ECO:0000313" key="3">
    <source>
        <dbReference type="Proteomes" id="UP000005237"/>
    </source>
</evidence>
<dbReference type="InterPro" id="IPR044978">
    <property type="entry name" value="GRV2/DNAJC13"/>
</dbReference>
<evidence type="ECO:0000259" key="1">
    <source>
        <dbReference type="Pfam" id="PF19432"/>
    </source>
</evidence>
<dbReference type="GO" id="GO:0010008">
    <property type="term" value="C:endosome membrane"/>
    <property type="evidence" value="ECO:0007669"/>
    <property type="project" value="TreeGrafter"/>
</dbReference>
<feature type="domain" description="DnaJ homologue subfamily C GRV2/DNAJC13 N-terminal" evidence="1">
    <location>
        <begin position="13"/>
        <end position="112"/>
    </location>
</feature>
<proteinExistence type="predicted"/>
<dbReference type="PANTHER" id="PTHR36983">
    <property type="entry name" value="DNAJ HOMOLOG SUBFAMILY C MEMBER 13"/>
    <property type="match status" value="1"/>
</dbReference>
<dbReference type="GO" id="GO:2000641">
    <property type="term" value="P:regulation of early endosome to late endosome transport"/>
    <property type="evidence" value="ECO:0007669"/>
    <property type="project" value="InterPro"/>
</dbReference>
<reference evidence="3" key="1">
    <citation type="submission" date="2010-08" db="EMBL/GenBank/DDBJ databases">
        <authorList>
            <consortium name="Caenorhabditis japonica Sequencing Consortium"/>
            <person name="Wilson R.K."/>
        </authorList>
    </citation>
    <scope>NUCLEOTIDE SEQUENCE [LARGE SCALE GENOMIC DNA]</scope>
    <source>
        <strain evidence="3">DF5081</strain>
    </source>
</reference>
<reference evidence="2" key="2">
    <citation type="submission" date="2022-06" db="UniProtKB">
        <authorList>
            <consortium name="EnsemblMetazoa"/>
        </authorList>
    </citation>
    <scope>IDENTIFICATION</scope>
    <source>
        <strain evidence="2">DF5081</strain>
    </source>
</reference>
<sequence length="119" mass="13936">MAQFCSENRDIACYLVTKHSWKGKYKRVFSIGTLAITTYNPSSLEITNQWLYEDFLSVKPLQKSPNDHSKQDEYRIHVRNRGKKDDMRFSSDFTTDILTHCLQFSTKFAETNLDPLVSF</sequence>
<dbReference type="InterPro" id="IPR045802">
    <property type="entry name" value="GRV2/DNAJC13_N"/>
</dbReference>
<evidence type="ECO:0000313" key="2">
    <source>
        <dbReference type="EnsemblMetazoa" id="CJA33378.1"/>
    </source>
</evidence>
<dbReference type="GO" id="GO:0006898">
    <property type="term" value="P:receptor-mediated endocytosis"/>
    <property type="evidence" value="ECO:0007669"/>
    <property type="project" value="TreeGrafter"/>
</dbReference>
<keyword evidence="3" id="KW-1185">Reference proteome</keyword>
<name>A0A8R1EG56_CAEJA</name>
<dbReference type="Pfam" id="PF19432">
    <property type="entry name" value="RME-8_N"/>
    <property type="match status" value="1"/>
</dbReference>
<dbReference type="PANTHER" id="PTHR36983:SF2">
    <property type="entry name" value="DNAJ HOMOLOG SUBFAMILY C MEMBER 13"/>
    <property type="match status" value="1"/>
</dbReference>